<proteinExistence type="predicted"/>
<evidence type="ECO:0000313" key="2">
    <source>
        <dbReference type="EMBL" id="AST90900.1"/>
    </source>
</evidence>
<protein>
    <submittedName>
        <fullName evidence="2">NrdH-redoxin</fullName>
    </submittedName>
</protein>
<keyword evidence="3" id="KW-1185">Reference proteome</keyword>
<dbReference type="Proteomes" id="UP000215224">
    <property type="component" value="Chromosome"/>
</dbReference>
<dbReference type="KEGG" id="bcoh:BC6307_06190"/>
<dbReference type="PROSITE" id="PS51354">
    <property type="entry name" value="GLUTAREDOXIN_2"/>
    <property type="match status" value="1"/>
</dbReference>
<sequence>MKSDITLYTTTTCAVCAMVRDLLSHLNVEHKEVNVDLNPIAMIILIGKTRQLTVPQINISGKWVFGFDPERIVELLNK</sequence>
<dbReference type="Gene3D" id="3.40.30.10">
    <property type="entry name" value="Glutaredoxin"/>
    <property type="match status" value="1"/>
</dbReference>
<dbReference type="GO" id="GO:0045454">
    <property type="term" value="P:cell redox homeostasis"/>
    <property type="evidence" value="ECO:0007669"/>
    <property type="project" value="TreeGrafter"/>
</dbReference>
<accession>A0A223KN13</accession>
<dbReference type="RefSeq" id="WP_094366082.1">
    <property type="nucleotide sequence ID" value="NZ_CP018866.1"/>
</dbReference>
<dbReference type="Pfam" id="PF00462">
    <property type="entry name" value="Glutaredoxin"/>
    <property type="match status" value="1"/>
</dbReference>
<gene>
    <name evidence="2" type="ORF">BC6307_06190</name>
</gene>
<evidence type="ECO:0000259" key="1">
    <source>
        <dbReference type="Pfam" id="PF00462"/>
    </source>
</evidence>
<dbReference type="STRING" id="1314751.GCA_001591425_00047"/>
<dbReference type="GO" id="GO:0009055">
    <property type="term" value="F:electron transfer activity"/>
    <property type="evidence" value="ECO:0007669"/>
    <property type="project" value="TreeGrafter"/>
</dbReference>
<name>A0A223KN13_9BACI</name>
<dbReference type="InterPro" id="IPR036249">
    <property type="entry name" value="Thioredoxin-like_sf"/>
</dbReference>
<dbReference type="AlphaFoldDB" id="A0A223KN13"/>
<dbReference type="SUPFAM" id="SSF52833">
    <property type="entry name" value="Thioredoxin-like"/>
    <property type="match status" value="1"/>
</dbReference>
<dbReference type="InterPro" id="IPR002109">
    <property type="entry name" value="Glutaredoxin"/>
</dbReference>
<dbReference type="InterPro" id="IPR051548">
    <property type="entry name" value="Grx-like_ET"/>
</dbReference>
<dbReference type="PANTHER" id="PTHR34386:SF1">
    <property type="entry name" value="GLUTAREDOXIN-LIKE PROTEIN NRDH"/>
    <property type="match status" value="1"/>
</dbReference>
<evidence type="ECO:0000313" key="3">
    <source>
        <dbReference type="Proteomes" id="UP000215224"/>
    </source>
</evidence>
<dbReference type="EMBL" id="CP018866">
    <property type="protein sequence ID" value="AST90900.1"/>
    <property type="molecule type" value="Genomic_DNA"/>
</dbReference>
<dbReference type="CDD" id="cd02976">
    <property type="entry name" value="NrdH"/>
    <property type="match status" value="1"/>
</dbReference>
<reference evidence="2 3" key="1">
    <citation type="submission" date="2016-12" db="EMBL/GenBank/DDBJ databases">
        <title>The whole genome sequencing and assembly of Bacillus cohnii DSM 6307T strain.</title>
        <authorList>
            <person name="Lee Y.-J."/>
            <person name="Yi H."/>
            <person name="Bahn Y.-S."/>
            <person name="Kim J.F."/>
            <person name="Lee D.-W."/>
        </authorList>
    </citation>
    <scope>NUCLEOTIDE SEQUENCE [LARGE SCALE GENOMIC DNA]</scope>
    <source>
        <strain evidence="2 3">DSM 6307</strain>
    </source>
</reference>
<dbReference type="PANTHER" id="PTHR34386">
    <property type="entry name" value="GLUTAREDOXIN"/>
    <property type="match status" value="1"/>
</dbReference>
<organism evidence="2 3">
    <name type="scientific">Sutcliffiella cohnii</name>
    <dbReference type="NCBI Taxonomy" id="33932"/>
    <lineage>
        <taxon>Bacteria</taxon>
        <taxon>Bacillati</taxon>
        <taxon>Bacillota</taxon>
        <taxon>Bacilli</taxon>
        <taxon>Bacillales</taxon>
        <taxon>Bacillaceae</taxon>
        <taxon>Sutcliffiella</taxon>
    </lineage>
</organism>
<feature type="domain" description="Glutaredoxin" evidence="1">
    <location>
        <begin position="5"/>
        <end position="64"/>
    </location>
</feature>